<reference evidence="1" key="1">
    <citation type="journal article" date="2015" name="Nature">
        <title>Complex archaea that bridge the gap between prokaryotes and eukaryotes.</title>
        <authorList>
            <person name="Spang A."/>
            <person name="Saw J.H."/>
            <person name="Jorgensen S.L."/>
            <person name="Zaremba-Niedzwiedzka K."/>
            <person name="Martijn J."/>
            <person name="Lind A.E."/>
            <person name="van Eijk R."/>
            <person name="Schleper C."/>
            <person name="Guy L."/>
            <person name="Ettema T.J."/>
        </authorList>
    </citation>
    <scope>NUCLEOTIDE SEQUENCE</scope>
</reference>
<protein>
    <submittedName>
        <fullName evidence="1">Uncharacterized protein</fullName>
    </submittedName>
</protein>
<dbReference type="AlphaFoldDB" id="A0A0F9UW74"/>
<organism evidence="1">
    <name type="scientific">marine sediment metagenome</name>
    <dbReference type="NCBI Taxonomy" id="412755"/>
    <lineage>
        <taxon>unclassified sequences</taxon>
        <taxon>metagenomes</taxon>
        <taxon>ecological metagenomes</taxon>
    </lineage>
</organism>
<sequence>MSDINPSHYDLEVKGHRFEVADLMEARFDSDAHLAQALKYMMRAGRKPNVSYIKDVNKCLWWCAKAILFHKGTVELPEEAIRQIRSRKKA</sequence>
<name>A0A0F9UW74_9ZZZZ</name>
<dbReference type="InterPro" id="IPR021739">
    <property type="entry name" value="SaV-like"/>
</dbReference>
<dbReference type="EMBL" id="LAZR01000524">
    <property type="protein sequence ID" value="KKN65431.1"/>
    <property type="molecule type" value="Genomic_DNA"/>
</dbReference>
<evidence type="ECO:0000313" key="1">
    <source>
        <dbReference type="EMBL" id="KKN65431.1"/>
    </source>
</evidence>
<comment type="caution">
    <text evidence="1">The sequence shown here is derived from an EMBL/GenBank/DDBJ whole genome shotgun (WGS) entry which is preliminary data.</text>
</comment>
<accession>A0A0F9UW74</accession>
<dbReference type="Pfam" id="PF11753">
    <property type="entry name" value="DUF3310"/>
    <property type="match status" value="1"/>
</dbReference>
<proteinExistence type="predicted"/>
<gene>
    <name evidence="1" type="ORF">LCGC14_0481510</name>
</gene>